<dbReference type="Proteomes" id="UP000318825">
    <property type="component" value="Unassembled WGS sequence"/>
</dbReference>
<dbReference type="PANTHER" id="PTHR34219">
    <property type="entry name" value="IRON-REGULATED INNER MEMBRANE PROTEIN-RELATED"/>
    <property type="match status" value="1"/>
</dbReference>
<protein>
    <submittedName>
        <fullName evidence="2">Peptidase</fullName>
    </submittedName>
</protein>
<reference evidence="2 3" key="1">
    <citation type="submission" date="2019-06" db="EMBL/GenBank/DDBJ databases">
        <title>Whole genome shotgun sequence of Nitrobacter winogradskyi NBRC 14297.</title>
        <authorList>
            <person name="Hosoyama A."/>
            <person name="Uohara A."/>
            <person name="Ohji S."/>
            <person name="Ichikawa N."/>
        </authorList>
    </citation>
    <scope>NUCLEOTIDE SEQUENCE [LARGE SCALE GENOMIC DNA]</scope>
    <source>
        <strain evidence="2 3">NBRC 14297</strain>
    </source>
</reference>
<dbReference type="PANTHER" id="PTHR34219:SF5">
    <property type="entry name" value="BLR4505 PROTEIN"/>
    <property type="match status" value="1"/>
</dbReference>
<dbReference type="InterPro" id="IPR005625">
    <property type="entry name" value="PepSY-ass_TM"/>
</dbReference>
<dbReference type="EMBL" id="BJNF01000041">
    <property type="protein sequence ID" value="GEC15757.1"/>
    <property type="molecule type" value="Genomic_DNA"/>
</dbReference>
<proteinExistence type="predicted"/>
<accession>A0A4Y3W9Q3</accession>
<keyword evidence="1" id="KW-0472">Membrane</keyword>
<name>A0A4Y3W9Q3_NITWI</name>
<dbReference type="Pfam" id="PF03929">
    <property type="entry name" value="PepSY_TM"/>
    <property type="match status" value="1"/>
</dbReference>
<feature type="transmembrane region" description="Helical" evidence="1">
    <location>
        <begin position="331"/>
        <end position="352"/>
    </location>
</feature>
<comment type="caution">
    <text evidence="2">The sequence shown here is derived from an EMBL/GenBank/DDBJ whole genome shotgun (WGS) entry which is preliminary data.</text>
</comment>
<dbReference type="AlphaFoldDB" id="A0A4Y3W9Q3"/>
<gene>
    <name evidence="2" type="ORF">NWI01_16490</name>
</gene>
<evidence type="ECO:0000313" key="2">
    <source>
        <dbReference type="EMBL" id="GEC15757.1"/>
    </source>
</evidence>
<evidence type="ECO:0000313" key="3">
    <source>
        <dbReference type="Proteomes" id="UP000318825"/>
    </source>
</evidence>
<organism evidence="2 3">
    <name type="scientific">Nitrobacter winogradskyi</name>
    <name type="common">Nitrobacter agilis</name>
    <dbReference type="NCBI Taxonomy" id="913"/>
    <lineage>
        <taxon>Bacteria</taxon>
        <taxon>Pseudomonadati</taxon>
        <taxon>Pseudomonadota</taxon>
        <taxon>Alphaproteobacteria</taxon>
        <taxon>Hyphomicrobiales</taxon>
        <taxon>Nitrobacteraceae</taxon>
        <taxon>Nitrobacter</taxon>
    </lineage>
</organism>
<keyword evidence="1" id="KW-0812">Transmembrane</keyword>
<dbReference type="RefSeq" id="WP_141383430.1">
    <property type="nucleotide sequence ID" value="NZ_BJNF01000041.1"/>
</dbReference>
<dbReference type="OrthoDB" id="9791166at2"/>
<sequence>MVHLVIVRDHPHLSPNKLIDRIHEQRPEIEVTGLNYRPNAYDSVRVYVRARIDPATGSKYRLDYSDAFVDPYDGRVLGDRMWGAARFDRVHIMPFLYKLHYSLHIPENVGIILLGIIALMWMFDCFVGFYLTLPMKAAAPKVAKGKQKNWWERWKPAWQIKYQARFTRINLDIHRASGLWFWIVIFILAMTSVSLNLGEEIVRPVVRIFAQMDDAEWLPPTTQPPRSDAPPRITYATAVSHALGALPEESRDLTVAYLSYVKDRNVYWVALKPPGRENAFLRLEHTQVFVDGDTGDIRRMRSYEAGKAGDKFMDWQFPLHTGQILGLPGRVLICLAGVLVLVLSITGVIVWWRKLQARRA</sequence>
<evidence type="ECO:0000256" key="1">
    <source>
        <dbReference type="SAM" id="Phobius"/>
    </source>
</evidence>
<keyword evidence="1" id="KW-1133">Transmembrane helix</keyword>
<feature type="transmembrane region" description="Helical" evidence="1">
    <location>
        <begin position="109"/>
        <end position="131"/>
    </location>
</feature>
<feature type="transmembrane region" description="Helical" evidence="1">
    <location>
        <begin position="179"/>
        <end position="198"/>
    </location>
</feature>